<gene>
    <name evidence="3" type="ORF">CAUJ_LOCUS8494</name>
</gene>
<evidence type="ECO:0000256" key="1">
    <source>
        <dbReference type="ARBA" id="ARBA00022441"/>
    </source>
</evidence>
<dbReference type="Proteomes" id="UP000835052">
    <property type="component" value="Unassembled WGS sequence"/>
</dbReference>
<comment type="caution">
    <text evidence="3">The sequence shown here is derived from an EMBL/GenBank/DDBJ whole genome shotgun (WGS) entry which is preliminary data.</text>
</comment>
<dbReference type="Gene3D" id="2.120.10.80">
    <property type="entry name" value="Kelch-type beta propeller"/>
    <property type="match status" value="1"/>
</dbReference>
<sequence length="151" mass="16814">MIRWLWYYCRLVEVLDVRANRWRCAPSLINIRSGAGVTVWQDHIVAVGGHRGAEVHLSVEMLIDNTWRELPSMTVIRRNAAVVAVNDYLFAVGGDDGASHLSTIESIQLQAEAFSEPQKIDASVAEWNLLQVQMPQGRSYAGIALLPRDGS</sequence>
<dbReference type="Pfam" id="PF01344">
    <property type="entry name" value="Kelch_1"/>
    <property type="match status" value="2"/>
</dbReference>
<protein>
    <submittedName>
        <fullName evidence="3">Uncharacterized protein</fullName>
    </submittedName>
</protein>
<dbReference type="AlphaFoldDB" id="A0A8S1HBJ7"/>
<dbReference type="InterPro" id="IPR006652">
    <property type="entry name" value="Kelch_1"/>
</dbReference>
<dbReference type="InterPro" id="IPR015915">
    <property type="entry name" value="Kelch-typ_b-propeller"/>
</dbReference>
<name>A0A8S1HBJ7_9PELO</name>
<accession>A0A8S1HBJ7</accession>
<dbReference type="OrthoDB" id="5858279at2759"/>
<organism evidence="3 4">
    <name type="scientific">Caenorhabditis auriculariae</name>
    <dbReference type="NCBI Taxonomy" id="2777116"/>
    <lineage>
        <taxon>Eukaryota</taxon>
        <taxon>Metazoa</taxon>
        <taxon>Ecdysozoa</taxon>
        <taxon>Nematoda</taxon>
        <taxon>Chromadorea</taxon>
        <taxon>Rhabditida</taxon>
        <taxon>Rhabditina</taxon>
        <taxon>Rhabditomorpha</taxon>
        <taxon>Rhabditoidea</taxon>
        <taxon>Rhabditidae</taxon>
        <taxon>Peloderinae</taxon>
        <taxon>Caenorhabditis</taxon>
    </lineage>
</organism>
<dbReference type="PANTHER" id="PTHR24412:SF441">
    <property type="entry name" value="KELCH-LIKE PROTEIN 28"/>
    <property type="match status" value="1"/>
</dbReference>
<evidence type="ECO:0000313" key="3">
    <source>
        <dbReference type="EMBL" id="CAD6192575.1"/>
    </source>
</evidence>
<dbReference type="SMART" id="SM00612">
    <property type="entry name" value="Kelch"/>
    <property type="match status" value="3"/>
</dbReference>
<keyword evidence="1" id="KW-0880">Kelch repeat</keyword>
<keyword evidence="2" id="KW-0677">Repeat</keyword>
<dbReference type="EMBL" id="CAJGYM010000028">
    <property type="protein sequence ID" value="CAD6192575.1"/>
    <property type="molecule type" value="Genomic_DNA"/>
</dbReference>
<proteinExistence type="predicted"/>
<evidence type="ECO:0000313" key="4">
    <source>
        <dbReference type="Proteomes" id="UP000835052"/>
    </source>
</evidence>
<dbReference type="PANTHER" id="PTHR24412">
    <property type="entry name" value="KELCH PROTEIN"/>
    <property type="match status" value="1"/>
</dbReference>
<evidence type="ECO:0000256" key="2">
    <source>
        <dbReference type="ARBA" id="ARBA00022737"/>
    </source>
</evidence>
<keyword evidence="4" id="KW-1185">Reference proteome</keyword>
<dbReference type="SUPFAM" id="SSF117281">
    <property type="entry name" value="Kelch motif"/>
    <property type="match status" value="1"/>
</dbReference>
<reference evidence="3" key="1">
    <citation type="submission" date="2020-10" db="EMBL/GenBank/DDBJ databases">
        <authorList>
            <person name="Kikuchi T."/>
        </authorList>
    </citation>
    <scope>NUCLEOTIDE SEQUENCE</scope>
    <source>
        <strain evidence="3">NKZ352</strain>
    </source>
</reference>